<feature type="domain" description="SIS" evidence="5">
    <location>
        <begin position="126"/>
        <end position="266"/>
    </location>
</feature>
<comment type="caution">
    <text evidence="6">The sequence shown here is derived from an EMBL/GenBank/DDBJ whole genome shotgun (WGS) entry which is preliminary data.</text>
</comment>
<keyword evidence="3" id="KW-0804">Transcription</keyword>
<evidence type="ECO:0000256" key="1">
    <source>
        <dbReference type="ARBA" id="ARBA00023015"/>
    </source>
</evidence>
<dbReference type="Gene3D" id="1.10.10.10">
    <property type="entry name" value="Winged helix-like DNA-binding domain superfamily/Winged helix DNA-binding domain"/>
    <property type="match status" value="1"/>
</dbReference>
<feature type="domain" description="HTH rpiR-type" evidence="4">
    <location>
        <begin position="6"/>
        <end position="82"/>
    </location>
</feature>
<evidence type="ECO:0000313" key="6">
    <source>
        <dbReference type="EMBL" id="MFD1426145.1"/>
    </source>
</evidence>
<dbReference type="SUPFAM" id="SSF46689">
    <property type="entry name" value="Homeodomain-like"/>
    <property type="match status" value="1"/>
</dbReference>
<evidence type="ECO:0000256" key="3">
    <source>
        <dbReference type="ARBA" id="ARBA00023163"/>
    </source>
</evidence>
<dbReference type="Proteomes" id="UP001597282">
    <property type="component" value="Unassembled WGS sequence"/>
</dbReference>
<keyword evidence="2" id="KW-0238">DNA-binding</keyword>
<gene>
    <name evidence="6" type="ORF">ACFQ4Y_04260</name>
</gene>
<dbReference type="InterPro" id="IPR047640">
    <property type="entry name" value="RpiR-like"/>
</dbReference>
<keyword evidence="1" id="KW-0805">Transcription regulation</keyword>
<dbReference type="PROSITE" id="PS51464">
    <property type="entry name" value="SIS"/>
    <property type="match status" value="1"/>
</dbReference>
<dbReference type="InterPro" id="IPR046348">
    <property type="entry name" value="SIS_dom_sf"/>
</dbReference>
<dbReference type="InterPro" id="IPR001347">
    <property type="entry name" value="SIS_dom"/>
</dbReference>
<sequence>MDQERGRALASIRAHYVYLSETEKKVADFVLNSPQELIHSTINQLADRLGVAESTIFRFCKRIGFKGYQAMKIALASEVVTPIENIHEQISEHDSTEVVTEKVFCSNMKTLEETLRMVDHKNLQKTIDAMLTARKIEFFGSGGSGIIALDAYHKLIRSGLQVGATTDTHLQLMSASQLEDRDCAVLISHSGTTKDILQILQTAKEAGATTIGITNLAKSPLSQGVDIPLFTLSEETDYRSEALSSRIAQLTLFDAIYVNLMIQRKEEGQRALQNMRKAISNKRL</sequence>
<organism evidence="6 7">
    <name type="scientific">Kroppenstedtia sanguinis</name>
    <dbReference type="NCBI Taxonomy" id="1380684"/>
    <lineage>
        <taxon>Bacteria</taxon>
        <taxon>Bacillati</taxon>
        <taxon>Bacillota</taxon>
        <taxon>Bacilli</taxon>
        <taxon>Bacillales</taxon>
        <taxon>Thermoactinomycetaceae</taxon>
        <taxon>Kroppenstedtia</taxon>
    </lineage>
</organism>
<dbReference type="Pfam" id="PF01380">
    <property type="entry name" value="SIS"/>
    <property type="match status" value="1"/>
</dbReference>
<evidence type="ECO:0000313" key="7">
    <source>
        <dbReference type="Proteomes" id="UP001597282"/>
    </source>
</evidence>
<dbReference type="InterPro" id="IPR035472">
    <property type="entry name" value="RpiR-like_SIS"/>
</dbReference>
<accession>A0ABW4C610</accession>
<dbReference type="EMBL" id="JBHTNU010000003">
    <property type="protein sequence ID" value="MFD1426145.1"/>
    <property type="molecule type" value="Genomic_DNA"/>
</dbReference>
<evidence type="ECO:0000259" key="4">
    <source>
        <dbReference type="PROSITE" id="PS51071"/>
    </source>
</evidence>
<dbReference type="InterPro" id="IPR036388">
    <property type="entry name" value="WH-like_DNA-bd_sf"/>
</dbReference>
<evidence type="ECO:0000256" key="2">
    <source>
        <dbReference type="ARBA" id="ARBA00023125"/>
    </source>
</evidence>
<dbReference type="InterPro" id="IPR000281">
    <property type="entry name" value="HTH_RpiR"/>
</dbReference>
<dbReference type="RefSeq" id="WP_380163153.1">
    <property type="nucleotide sequence ID" value="NZ_JBHTNU010000003.1"/>
</dbReference>
<dbReference type="PROSITE" id="PS51071">
    <property type="entry name" value="HTH_RPIR"/>
    <property type="match status" value="1"/>
</dbReference>
<keyword evidence="7" id="KW-1185">Reference proteome</keyword>
<dbReference type="Gene3D" id="3.40.50.10490">
    <property type="entry name" value="Glucose-6-phosphate isomerase like protein, domain 1"/>
    <property type="match status" value="1"/>
</dbReference>
<protein>
    <submittedName>
        <fullName evidence="6">MurR/RpiR family transcriptional regulator</fullName>
    </submittedName>
</protein>
<dbReference type="SUPFAM" id="SSF53697">
    <property type="entry name" value="SIS domain"/>
    <property type="match status" value="1"/>
</dbReference>
<dbReference type="PANTHER" id="PTHR30514:SF1">
    <property type="entry name" value="HTH-TYPE TRANSCRIPTIONAL REGULATOR HEXR-RELATED"/>
    <property type="match status" value="1"/>
</dbReference>
<evidence type="ECO:0000259" key="5">
    <source>
        <dbReference type="PROSITE" id="PS51464"/>
    </source>
</evidence>
<name>A0ABW4C610_9BACL</name>
<dbReference type="PANTHER" id="PTHR30514">
    <property type="entry name" value="GLUCOKINASE"/>
    <property type="match status" value="1"/>
</dbReference>
<reference evidence="7" key="1">
    <citation type="journal article" date="2019" name="Int. J. Syst. Evol. Microbiol.">
        <title>The Global Catalogue of Microorganisms (GCM) 10K type strain sequencing project: providing services to taxonomists for standard genome sequencing and annotation.</title>
        <authorList>
            <consortium name="The Broad Institute Genomics Platform"/>
            <consortium name="The Broad Institute Genome Sequencing Center for Infectious Disease"/>
            <person name="Wu L."/>
            <person name="Ma J."/>
        </authorList>
    </citation>
    <scope>NUCLEOTIDE SEQUENCE [LARGE SCALE GENOMIC DNA]</scope>
    <source>
        <strain evidence="7">S1</strain>
    </source>
</reference>
<dbReference type="Pfam" id="PF01418">
    <property type="entry name" value="HTH_6"/>
    <property type="match status" value="1"/>
</dbReference>
<dbReference type="InterPro" id="IPR009057">
    <property type="entry name" value="Homeodomain-like_sf"/>
</dbReference>
<proteinExistence type="predicted"/>
<dbReference type="CDD" id="cd05013">
    <property type="entry name" value="SIS_RpiR"/>
    <property type="match status" value="1"/>
</dbReference>